<reference evidence="7 8" key="1">
    <citation type="submission" date="2020-02" db="EMBL/GenBank/DDBJ databases">
        <title>Whole-genome analyses of novel actinobacteria.</title>
        <authorList>
            <person name="Sahin N."/>
        </authorList>
    </citation>
    <scope>NUCLEOTIDE SEQUENCE [LARGE SCALE GENOMIC DNA]</scope>
    <source>
        <strain evidence="7 8">A7024</strain>
    </source>
</reference>
<sequence>MPDEHVLATYDIGSFLPLEQAAEVLAGEQSTGTFVRVPGETDELRWRFGAKVVKVEALPDSGGESLPGALRPPGGPPRPHRGTVRIAFPLANFGPSLSNLLAAVAGNLFELRELAAVKLTGLELPPAFAERYPGPRYGIAGTRELTGVARGPMIGTIVKPGVGLGLDALRVMVRELAESGIDFIKDDELTADPPHAPLRERVAVVTDELNRAADRTGHRPLYAFNITDDPDRLLANHDLVAEGGGRCVMVCAQIVGLGAVAQLRRHAALPIHGHRAMSGALLRSPYVGLGAEAFAVLARLAGVDQLHAGGVRGKFYETDASVRRSVDAIWRPFPVGFPGDYAALPVLSSGQWAGTAHAAYELTGTDDLLVLAGGGIHGHPDGAAG</sequence>
<dbReference type="InterPro" id="IPR036422">
    <property type="entry name" value="RuBisCO_lsu_N_sf"/>
</dbReference>
<evidence type="ECO:0000256" key="1">
    <source>
        <dbReference type="ARBA" id="ARBA00001946"/>
    </source>
</evidence>
<dbReference type="GO" id="GO:0015977">
    <property type="term" value="P:carbon fixation"/>
    <property type="evidence" value="ECO:0007669"/>
    <property type="project" value="InterPro"/>
</dbReference>
<keyword evidence="3" id="KW-0460">Magnesium</keyword>
<dbReference type="Pfam" id="PF02788">
    <property type="entry name" value="RuBisCO_large_N"/>
    <property type="match status" value="1"/>
</dbReference>
<dbReference type="InterPro" id="IPR017443">
    <property type="entry name" value="RuBisCO_lsu_fd_N"/>
</dbReference>
<dbReference type="SFLD" id="SFLDS00014">
    <property type="entry name" value="RuBisCO"/>
    <property type="match status" value="1"/>
</dbReference>
<dbReference type="InterPro" id="IPR020878">
    <property type="entry name" value="RuBisCo_large_chain_AS"/>
</dbReference>
<dbReference type="Proteomes" id="UP000481583">
    <property type="component" value="Unassembled WGS sequence"/>
</dbReference>
<dbReference type="RefSeq" id="WP_165246113.1">
    <property type="nucleotide sequence ID" value="NZ_JAAKZV010000502.1"/>
</dbReference>
<protein>
    <submittedName>
        <fullName evidence="7">Ribulose 1,5-bisphosphate carboxylase</fullName>
    </submittedName>
</protein>
<keyword evidence="2" id="KW-0479">Metal-binding</keyword>
<evidence type="ECO:0000313" key="7">
    <source>
        <dbReference type="EMBL" id="NGN70388.1"/>
    </source>
</evidence>
<dbReference type="Gene3D" id="3.30.70.150">
    <property type="entry name" value="RuBisCO large subunit, N-terminal domain"/>
    <property type="match status" value="1"/>
</dbReference>
<comment type="caution">
    <text evidence="7">The sequence shown here is derived from an EMBL/GenBank/DDBJ whole genome shotgun (WGS) entry which is preliminary data.</text>
</comment>
<dbReference type="SFLD" id="SFLDG00301">
    <property type="entry name" value="RuBisCO-like_proteins"/>
    <property type="match status" value="1"/>
</dbReference>
<evidence type="ECO:0000259" key="6">
    <source>
        <dbReference type="Pfam" id="PF02788"/>
    </source>
</evidence>
<gene>
    <name evidence="7" type="ORF">G5C51_41720</name>
</gene>
<dbReference type="Gene3D" id="3.20.20.110">
    <property type="entry name" value="Ribulose bisphosphate carboxylase, large subunit, C-terminal domain"/>
    <property type="match status" value="1"/>
</dbReference>
<accession>A0A6G4UEZ7</accession>
<dbReference type="InterPro" id="IPR036376">
    <property type="entry name" value="RuBisCO_lsu_C_sf"/>
</dbReference>
<dbReference type="PANTHER" id="PTHR42704:SF17">
    <property type="entry name" value="RIBULOSE BISPHOSPHATE CARBOXYLASE LARGE CHAIN"/>
    <property type="match status" value="1"/>
</dbReference>
<proteinExistence type="inferred from homology"/>
<comment type="cofactor">
    <cofactor evidence="1">
        <name>Mg(2+)</name>
        <dbReference type="ChEBI" id="CHEBI:18420"/>
    </cofactor>
</comment>
<dbReference type="AlphaFoldDB" id="A0A6G4UEZ7"/>
<dbReference type="SUPFAM" id="SSF51649">
    <property type="entry name" value="RuBisCo, C-terminal domain"/>
    <property type="match status" value="1"/>
</dbReference>
<evidence type="ECO:0000256" key="4">
    <source>
        <dbReference type="RuleBase" id="RU003834"/>
    </source>
</evidence>
<dbReference type="GO" id="GO:0000287">
    <property type="term" value="F:magnesium ion binding"/>
    <property type="evidence" value="ECO:0007669"/>
    <property type="project" value="InterPro"/>
</dbReference>
<evidence type="ECO:0000256" key="2">
    <source>
        <dbReference type="ARBA" id="ARBA00022723"/>
    </source>
</evidence>
<comment type="similarity">
    <text evidence="4">Belongs to the RuBisCO large chain family.</text>
</comment>
<evidence type="ECO:0000256" key="3">
    <source>
        <dbReference type="ARBA" id="ARBA00022842"/>
    </source>
</evidence>
<name>A0A6G4UEZ7_9ACTN</name>
<evidence type="ECO:0000313" key="8">
    <source>
        <dbReference type="Proteomes" id="UP000481583"/>
    </source>
</evidence>
<dbReference type="GO" id="GO:0016984">
    <property type="term" value="F:ribulose-bisphosphate carboxylase activity"/>
    <property type="evidence" value="ECO:0007669"/>
    <property type="project" value="InterPro"/>
</dbReference>
<dbReference type="Pfam" id="PF00016">
    <property type="entry name" value="RuBisCO_large"/>
    <property type="match status" value="1"/>
</dbReference>
<dbReference type="InterPro" id="IPR033966">
    <property type="entry name" value="RuBisCO"/>
</dbReference>
<dbReference type="PROSITE" id="PS00157">
    <property type="entry name" value="RUBISCO_LARGE"/>
    <property type="match status" value="1"/>
</dbReference>
<keyword evidence="8" id="KW-1185">Reference proteome</keyword>
<evidence type="ECO:0000259" key="5">
    <source>
        <dbReference type="Pfam" id="PF00016"/>
    </source>
</evidence>
<dbReference type="InterPro" id="IPR000685">
    <property type="entry name" value="RuBisCO_lsu_C"/>
</dbReference>
<dbReference type="SUPFAM" id="SSF54966">
    <property type="entry name" value="RuBisCO, large subunit, small (N-terminal) domain"/>
    <property type="match status" value="1"/>
</dbReference>
<dbReference type="PANTHER" id="PTHR42704">
    <property type="entry name" value="RIBULOSE BISPHOSPHATE CARBOXYLASE"/>
    <property type="match status" value="1"/>
</dbReference>
<organism evidence="7 8">
    <name type="scientific">Streptomyces coryli</name>
    <dbReference type="NCBI Taxonomy" id="1128680"/>
    <lineage>
        <taxon>Bacteria</taxon>
        <taxon>Bacillati</taxon>
        <taxon>Actinomycetota</taxon>
        <taxon>Actinomycetes</taxon>
        <taxon>Kitasatosporales</taxon>
        <taxon>Streptomycetaceae</taxon>
        <taxon>Streptomyces</taxon>
    </lineage>
</organism>
<feature type="domain" description="Ribulose bisphosphate carboxylase large subunit C-terminal" evidence="5">
    <location>
        <begin position="138"/>
        <end position="384"/>
    </location>
</feature>
<feature type="non-terminal residue" evidence="7">
    <location>
        <position position="385"/>
    </location>
</feature>
<feature type="domain" description="Ribulose bisphosphate carboxylase large subunit ferrodoxin-like N-terminal" evidence="6">
    <location>
        <begin position="3"/>
        <end position="128"/>
    </location>
</feature>
<dbReference type="EMBL" id="JAAKZV010000502">
    <property type="protein sequence ID" value="NGN70388.1"/>
    <property type="molecule type" value="Genomic_DNA"/>
</dbReference>